<evidence type="ECO:0000313" key="1">
    <source>
        <dbReference type="EMBL" id="WHZ59466.1"/>
    </source>
</evidence>
<dbReference type="EMBL" id="CP126116">
    <property type="protein sequence ID" value="WHZ59466.1"/>
    <property type="molecule type" value="Genomic_DNA"/>
</dbReference>
<keyword evidence="2" id="KW-1185">Reference proteome</keyword>
<reference evidence="2" key="1">
    <citation type="journal article" date="2025" name="Aquaculture">
        <title>Assessment of the bioflocculant production and safety properties of Metabacillus hrfriensis sp. nov. based on phenotypic and whole-genome sequencing analysis.</title>
        <authorList>
            <person name="Zhang R."/>
            <person name="Zhao Z."/>
            <person name="Luo L."/>
            <person name="Wang S."/>
            <person name="Guo K."/>
            <person name="Xu W."/>
        </authorList>
    </citation>
    <scope>NUCLEOTIDE SEQUENCE [LARGE SCALE GENOMIC DNA]</scope>
    <source>
        <strain evidence="2">CT-WN-B3</strain>
    </source>
</reference>
<dbReference type="Proteomes" id="UP001226091">
    <property type="component" value="Chromosome"/>
</dbReference>
<proteinExistence type="predicted"/>
<sequence length="41" mass="4890">MTQSKGQKQRQWDIRKESQNEHGKVKSFKELEQEGTQNSKK</sequence>
<gene>
    <name evidence="1" type="ORF">QLQ22_09115</name>
</gene>
<accession>A0ACD4RG18</accession>
<evidence type="ECO:0000313" key="2">
    <source>
        <dbReference type="Proteomes" id="UP001226091"/>
    </source>
</evidence>
<name>A0ACD4RG18_9BACI</name>
<protein>
    <submittedName>
        <fullName evidence="1">DUF6254 family protein</fullName>
    </submittedName>
</protein>
<organism evidence="1 2">
    <name type="scientific">Metabacillus hrfriensis</name>
    <dbReference type="NCBI Taxonomy" id="3048891"/>
    <lineage>
        <taxon>Bacteria</taxon>
        <taxon>Bacillati</taxon>
        <taxon>Bacillota</taxon>
        <taxon>Bacilli</taxon>
        <taxon>Bacillales</taxon>
        <taxon>Bacillaceae</taxon>
        <taxon>Metabacillus</taxon>
    </lineage>
</organism>